<sequence>MDGNFSPAAPSAGGHLSAFPAVEYVVRTIAQTAVDNETYFGDLDAVVGDGDFGYSMARGFEIVLADWDAIDRTDVGTFLKKVALTITGRIGGTSGPIWGTAFIRAGVAAGDRTAVTADDAVAMLRAAIEGIKTRGQSDVGDKTLLDALIPAVDRLEAELAAGAGGQAALEAAATTARERAEATRELIAKRGRAAYTGERSIGTLDAGAVAVAVMAERVAGGWADHATPTVTPTTPEEAP</sequence>
<dbReference type="SMART" id="SM01120">
    <property type="entry name" value="Dak2"/>
    <property type="match status" value="1"/>
</dbReference>
<dbReference type="STRING" id="419479.SAMN04488563_6537"/>
<dbReference type="InterPro" id="IPR004007">
    <property type="entry name" value="DhaL_dom"/>
</dbReference>
<dbReference type="SUPFAM" id="SSF101473">
    <property type="entry name" value="DhaL-like"/>
    <property type="match status" value="1"/>
</dbReference>
<dbReference type="GO" id="GO:0004371">
    <property type="term" value="F:glycerone kinase activity"/>
    <property type="evidence" value="ECO:0007669"/>
    <property type="project" value="InterPro"/>
</dbReference>
<proteinExistence type="predicted"/>
<keyword evidence="1" id="KW-0808">Transferase</keyword>
<dbReference type="GO" id="GO:0019563">
    <property type="term" value="P:glycerol catabolic process"/>
    <property type="evidence" value="ECO:0007669"/>
    <property type="project" value="TreeGrafter"/>
</dbReference>
<dbReference type="PANTHER" id="PTHR28629:SF4">
    <property type="entry name" value="TRIOKINASE_FMN CYCLASE"/>
    <property type="match status" value="1"/>
</dbReference>
<accession>A0A1H2LR07</accession>
<dbReference type="PROSITE" id="PS51480">
    <property type="entry name" value="DHAL"/>
    <property type="match status" value="1"/>
</dbReference>
<dbReference type="InterPro" id="IPR012737">
    <property type="entry name" value="DhaK_L_YcgS"/>
</dbReference>
<evidence type="ECO:0000313" key="4">
    <source>
        <dbReference type="EMBL" id="SDU83443.1"/>
    </source>
</evidence>
<dbReference type="Gene3D" id="1.25.40.340">
    <property type="match status" value="1"/>
</dbReference>
<evidence type="ECO:0000256" key="2">
    <source>
        <dbReference type="ARBA" id="ARBA00022777"/>
    </source>
</evidence>
<evidence type="ECO:0000313" key="5">
    <source>
        <dbReference type="Proteomes" id="UP000182977"/>
    </source>
</evidence>
<feature type="domain" description="DhaL" evidence="3">
    <location>
        <begin position="20"/>
        <end position="220"/>
    </location>
</feature>
<dbReference type="RefSeq" id="WP_082155202.1">
    <property type="nucleotide sequence ID" value="NZ_KQ061227.1"/>
</dbReference>
<name>A0A1H2LR07_9ACTN</name>
<evidence type="ECO:0000259" key="3">
    <source>
        <dbReference type="PROSITE" id="PS51480"/>
    </source>
</evidence>
<evidence type="ECO:0000256" key="1">
    <source>
        <dbReference type="ARBA" id="ARBA00022679"/>
    </source>
</evidence>
<dbReference type="EMBL" id="LT629791">
    <property type="protein sequence ID" value="SDU83443.1"/>
    <property type="molecule type" value="Genomic_DNA"/>
</dbReference>
<dbReference type="Pfam" id="PF02734">
    <property type="entry name" value="Dak2"/>
    <property type="match status" value="1"/>
</dbReference>
<dbReference type="FunFam" id="1.25.40.340:FF:000002">
    <property type="entry name" value="Dihydroxyacetone kinase, L subunit"/>
    <property type="match status" value="1"/>
</dbReference>
<dbReference type="InterPro" id="IPR050861">
    <property type="entry name" value="Dihydroxyacetone_Kinase"/>
</dbReference>
<dbReference type="PANTHER" id="PTHR28629">
    <property type="entry name" value="TRIOKINASE/FMN CYCLASE"/>
    <property type="match status" value="1"/>
</dbReference>
<reference evidence="5" key="1">
    <citation type="submission" date="2016-10" db="EMBL/GenBank/DDBJ databases">
        <authorList>
            <person name="Varghese N."/>
            <person name="Submissions S."/>
        </authorList>
    </citation>
    <scope>NUCLEOTIDE SEQUENCE [LARGE SCALE GENOMIC DNA]</scope>
    <source>
        <strain evidence="5">DSM 45079</strain>
    </source>
</reference>
<dbReference type="Proteomes" id="UP000182977">
    <property type="component" value="Chromosome I"/>
</dbReference>
<dbReference type="NCBIfam" id="TIGR02365">
    <property type="entry name" value="dha_L_ycgS"/>
    <property type="match status" value="1"/>
</dbReference>
<keyword evidence="5" id="KW-1185">Reference proteome</keyword>
<keyword evidence="2 4" id="KW-0418">Kinase</keyword>
<dbReference type="OrthoDB" id="9800291at2"/>
<dbReference type="AlphaFoldDB" id="A0A1H2LR07"/>
<protein>
    <submittedName>
        <fullName evidence="4">Dihydroxyacetone kinase, C-terminal domain</fullName>
    </submittedName>
</protein>
<dbReference type="GO" id="GO:0005829">
    <property type="term" value="C:cytosol"/>
    <property type="evidence" value="ECO:0007669"/>
    <property type="project" value="TreeGrafter"/>
</dbReference>
<gene>
    <name evidence="4" type="ORF">SAMN04488563_6537</name>
</gene>
<organism evidence="4 5">
    <name type="scientific">Jiangella alkaliphila</name>
    <dbReference type="NCBI Taxonomy" id="419479"/>
    <lineage>
        <taxon>Bacteria</taxon>
        <taxon>Bacillati</taxon>
        <taxon>Actinomycetota</taxon>
        <taxon>Actinomycetes</taxon>
        <taxon>Jiangellales</taxon>
        <taxon>Jiangellaceae</taxon>
        <taxon>Jiangella</taxon>
    </lineage>
</organism>
<dbReference type="InterPro" id="IPR036117">
    <property type="entry name" value="DhaL_dom_sf"/>
</dbReference>